<sequence>SISIANATFSYNPAMAERPGNFSITVEGRVYQLQAEDYHTKMYWLQELQERRKCFSQLRTSLARDSTKRSSVEPSTGLVSTKKMKEKGGDPWAGLPPLLQPVTTPIHSVGEEAAVSTKGGISFNSLKNPIEGIRRWKSLHQDTIPTSHTQVQTADPGNQPSQPAPPIPKPRRKHQVNTEGLSKRPTSILQRFSSSASEHASERCPKCKEMLSQIISLKEELELVDSEAKASQEVTQYYTSS</sequence>
<evidence type="ECO:0000313" key="3">
    <source>
        <dbReference type="Proteomes" id="UP000230750"/>
    </source>
</evidence>
<keyword evidence="3" id="KW-1185">Reference proteome</keyword>
<accession>A0A2G8JMN5</accession>
<dbReference type="AlphaFoldDB" id="A0A2G8JMN5"/>
<evidence type="ECO:0000256" key="1">
    <source>
        <dbReference type="SAM" id="MobiDB-lite"/>
    </source>
</evidence>
<feature type="region of interest" description="Disordered" evidence="1">
    <location>
        <begin position="145"/>
        <end position="205"/>
    </location>
</feature>
<dbReference type="SUPFAM" id="SSF50729">
    <property type="entry name" value="PH domain-like"/>
    <property type="match status" value="1"/>
</dbReference>
<name>A0A2G8JMN5_STIJA</name>
<protein>
    <submittedName>
        <fullName evidence="2">Putative TBC1 domain family member 2B</fullName>
    </submittedName>
</protein>
<dbReference type="OrthoDB" id="10063454at2759"/>
<comment type="caution">
    <text evidence="2">The sequence shown here is derived from an EMBL/GenBank/DDBJ whole genome shotgun (WGS) entry which is preliminary data.</text>
</comment>
<feature type="region of interest" description="Disordered" evidence="1">
    <location>
        <begin position="66"/>
        <end position="95"/>
    </location>
</feature>
<dbReference type="EMBL" id="MRZV01001585">
    <property type="protein sequence ID" value="PIK36969.1"/>
    <property type="molecule type" value="Genomic_DNA"/>
</dbReference>
<gene>
    <name evidence="2" type="ORF">BSL78_26193</name>
</gene>
<reference evidence="2 3" key="1">
    <citation type="journal article" date="2017" name="PLoS Biol.">
        <title>The sea cucumber genome provides insights into morphological evolution and visceral regeneration.</title>
        <authorList>
            <person name="Zhang X."/>
            <person name="Sun L."/>
            <person name="Yuan J."/>
            <person name="Sun Y."/>
            <person name="Gao Y."/>
            <person name="Zhang L."/>
            <person name="Li S."/>
            <person name="Dai H."/>
            <person name="Hamel J.F."/>
            <person name="Liu C."/>
            <person name="Yu Y."/>
            <person name="Liu S."/>
            <person name="Lin W."/>
            <person name="Guo K."/>
            <person name="Jin S."/>
            <person name="Xu P."/>
            <person name="Storey K.B."/>
            <person name="Huan P."/>
            <person name="Zhang T."/>
            <person name="Zhou Y."/>
            <person name="Zhang J."/>
            <person name="Lin C."/>
            <person name="Li X."/>
            <person name="Xing L."/>
            <person name="Huo D."/>
            <person name="Sun M."/>
            <person name="Wang L."/>
            <person name="Mercier A."/>
            <person name="Li F."/>
            <person name="Yang H."/>
            <person name="Xiang J."/>
        </authorList>
    </citation>
    <scope>NUCLEOTIDE SEQUENCE [LARGE SCALE GENOMIC DNA]</scope>
    <source>
        <strain evidence="2">Shaxun</strain>
        <tissue evidence="2">Muscle</tissue>
    </source>
</reference>
<evidence type="ECO:0000313" key="2">
    <source>
        <dbReference type="EMBL" id="PIK36969.1"/>
    </source>
</evidence>
<feature type="non-terminal residue" evidence="2">
    <location>
        <position position="1"/>
    </location>
</feature>
<feature type="compositionally biased region" description="Polar residues" evidence="1">
    <location>
        <begin position="145"/>
        <end position="155"/>
    </location>
</feature>
<feature type="compositionally biased region" description="Polar residues" evidence="1">
    <location>
        <begin position="177"/>
        <end position="198"/>
    </location>
</feature>
<organism evidence="2 3">
    <name type="scientific">Stichopus japonicus</name>
    <name type="common">Sea cucumber</name>
    <dbReference type="NCBI Taxonomy" id="307972"/>
    <lineage>
        <taxon>Eukaryota</taxon>
        <taxon>Metazoa</taxon>
        <taxon>Echinodermata</taxon>
        <taxon>Eleutherozoa</taxon>
        <taxon>Echinozoa</taxon>
        <taxon>Holothuroidea</taxon>
        <taxon>Aspidochirotacea</taxon>
        <taxon>Aspidochirotida</taxon>
        <taxon>Stichopodidae</taxon>
        <taxon>Apostichopus</taxon>
    </lineage>
</organism>
<dbReference type="Proteomes" id="UP000230750">
    <property type="component" value="Unassembled WGS sequence"/>
</dbReference>
<dbReference type="STRING" id="307972.A0A2G8JMN5"/>
<proteinExistence type="predicted"/>